<dbReference type="AlphaFoldDB" id="A0A1B1E095"/>
<dbReference type="VEuPathDB" id="PlasmoDB:PCOAH_00024440"/>
<name>A0A1B1E095_9APIC</name>
<evidence type="ECO:0000256" key="1">
    <source>
        <dbReference type="SAM" id="Coils"/>
    </source>
</evidence>
<organism evidence="2 3">
    <name type="scientific">Plasmodium coatneyi</name>
    <dbReference type="NCBI Taxonomy" id="208452"/>
    <lineage>
        <taxon>Eukaryota</taxon>
        <taxon>Sar</taxon>
        <taxon>Alveolata</taxon>
        <taxon>Apicomplexa</taxon>
        <taxon>Aconoidasida</taxon>
        <taxon>Haemosporida</taxon>
        <taxon>Plasmodiidae</taxon>
        <taxon>Plasmodium</taxon>
    </lineage>
</organism>
<proteinExistence type="predicted"/>
<evidence type="ECO:0000313" key="2">
    <source>
        <dbReference type="EMBL" id="ANQ08456.1"/>
    </source>
</evidence>
<feature type="coiled-coil region" evidence="1">
    <location>
        <begin position="194"/>
        <end position="264"/>
    </location>
</feature>
<dbReference type="EMBL" id="CP016247">
    <property type="protein sequence ID" value="ANQ08456.1"/>
    <property type="molecule type" value="Genomic_DNA"/>
</dbReference>
<reference evidence="3" key="1">
    <citation type="submission" date="2016-06" db="EMBL/GenBank/DDBJ databases">
        <title>First high quality genome sequence of Plasmodium coatneyi using continuous long reads from single molecule, real-time sequencing.</title>
        <authorList>
            <person name="Chien J.-T."/>
            <person name="Pakala S.B."/>
            <person name="Geraldo J.A."/>
            <person name="Lapp S.A."/>
            <person name="Barnwell J.W."/>
            <person name="Kissinger J.C."/>
            <person name="Galinski M.R."/>
            <person name="Humphrey J.C."/>
        </authorList>
    </citation>
    <scope>NUCLEOTIDE SEQUENCE [LARGE SCALE GENOMIC DNA]</scope>
    <source>
        <strain evidence="3">Hackeri</strain>
    </source>
</reference>
<protein>
    <submittedName>
        <fullName evidence="2">Uncharacterized protein</fullName>
    </submittedName>
</protein>
<evidence type="ECO:0000313" key="3">
    <source>
        <dbReference type="Proteomes" id="UP000092716"/>
    </source>
</evidence>
<accession>A0A1B1E095</accession>
<keyword evidence="3" id="KW-1185">Reference proteome</keyword>
<dbReference type="RefSeq" id="XP_019915151.1">
    <property type="nucleotide sequence ID" value="XM_020059249.1"/>
</dbReference>
<keyword evidence="1" id="KW-0175">Coiled coil</keyword>
<sequence>MLTQWNIHFGVKYARVAGKMENAKDENEEDIDISATINKNLDIPLLIKKKLHLRDLRRKNKDLSVKHADIKKVLQEKESYFSFKEKVHNESREKLIKEYQMATKDNYDRQVILEEKIKNKEKKIKMYDLEINKFKVAIADMHERIKKADCDMVESKKRLPREKCLSFLSKLKENSAEFVQLDIFDRLETIFSSREFIKKKKESLKAKINIIKAKIKDTEEKYNIALMDKEKEYKNLVETSEGVLKKEKEIAEQLKEKINEHNKNALLLYKIISCVDNFLSRFSSFLPELRHYNVKKDEEKNKLEKKNKPQDIMEDTQFIDTADFNNLEEDILRKLDVIYKYIKDTIYIINKAKKEISLKDDNYMESMKNNFDDNIEFLTYNNIKGKNN</sequence>
<dbReference type="GeneID" id="30909172"/>
<dbReference type="Proteomes" id="UP000092716">
    <property type="component" value="Chromosome 9"/>
</dbReference>
<dbReference type="KEGG" id="pcot:PCOAH_00024440"/>
<gene>
    <name evidence="2" type="ORF">PCOAH_00024440</name>
</gene>
<dbReference type="OrthoDB" id="372298at2759"/>